<keyword evidence="2" id="KW-1185">Reference proteome</keyword>
<proteinExistence type="predicted"/>
<name>A0A0F3GYJ4_9BACT</name>
<comment type="caution">
    <text evidence="1">The sequence shown here is derived from an EMBL/GenBank/DDBJ whole genome shotgun (WGS) entry which is preliminary data.</text>
</comment>
<gene>
    <name evidence="1" type="ORF">MBAV_000826</name>
</gene>
<dbReference type="AlphaFoldDB" id="A0A0F3GYJ4"/>
<sequence length="107" mass="12224">MTQTEEKSKRKMPRSKKFRLTNPGQDVIVFVDKNKTFTTSLIVAEKFGKTHAHVLRDIRERGGSEQFNASNFGAVEYVDAKGETRPMYNITRAGCMKLINKKKGRTQ</sequence>
<evidence type="ECO:0000313" key="2">
    <source>
        <dbReference type="Proteomes" id="UP000033423"/>
    </source>
</evidence>
<accession>A0A0F3GYJ4</accession>
<reference evidence="1 2" key="1">
    <citation type="submission" date="2015-02" db="EMBL/GenBank/DDBJ databases">
        <title>Single-cell genomics of uncultivated deep-branching MTB reveals a conserved set of magnetosome genes.</title>
        <authorList>
            <person name="Kolinko S."/>
            <person name="Richter M."/>
            <person name="Glockner F.O."/>
            <person name="Brachmann A."/>
            <person name="Schuler D."/>
        </authorList>
    </citation>
    <scope>NUCLEOTIDE SEQUENCE [LARGE SCALE GENOMIC DNA]</scope>
    <source>
        <strain evidence="1">TM-1</strain>
    </source>
</reference>
<organism evidence="1 2">
    <name type="scientific">Candidatus Magnetobacterium bavaricum</name>
    <dbReference type="NCBI Taxonomy" id="29290"/>
    <lineage>
        <taxon>Bacteria</taxon>
        <taxon>Pseudomonadati</taxon>
        <taxon>Nitrospirota</taxon>
        <taxon>Thermodesulfovibrionia</taxon>
        <taxon>Thermodesulfovibrionales</taxon>
        <taxon>Candidatus Magnetobacteriaceae</taxon>
        <taxon>Candidatus Magnetobacterium</taxon>
    </lineage>
</organism>
<dbReference type="EMBL" id="LACI01000374">
    <property type="protein sequence ID" value="KJU86981.1"/>
    <property type="molecule type" value="Genomic_DNA"/>
</dbReference>
<dbReference type="NCBIfam" id="TIGR02681">
    <property type="entry name" value="phage_pRha"/>
    <property type="match status" value="1"/>
</dbReference>
<dbReference type="InterPro" id="IPR014054">
    <property type="entry name" value="Phage_regulatory_Rha"/>
</dbReference>
<protein>
    <submittedName>
        <fullName evidence="1">Phage regulatory protein, Rha</fullName>
    </submittedName>
</protein>
<dbReference type="Proteomes" id="UP000033423">
    <property type="component" value="Unassembled WGS sequence"/>
</dbReference>
<evidence type="ECO:0000313" key="1">
    <source>
        <dbReference type="EMBL" id="KJU86981.1"/>
    </source>
</evidence>
<dbReference type="Pfam" id="PF09669">
    <property type="entry name" value="Phage_pRha"/>
    <property type="match status" value="1"/>
</dbReference>